<feature type="transmembrane region" description="Helical" evidence="1">
    <location>
        <begin position="202"/>
        <end position="221"/>
    </location>
</feature>
<keyword evidence="1" id="KW-0472">Membrane</keyword>
<protein>
    <submittedName>
        <fullName evidence="2">Uncharacterized protein</fullName>
    </submittedName>
</protein>
<organism evidence="2 3">
    <name type="scientific">Tigriopus californicus</name>
    <name type="common">Marine copepod</name>
    <dbReference type="NCBI Taxonomy" id="6832"/>
    <lineage>
        <taxon>Eukaryota</taxon>
        <taxon>Metazoa</taxon>
        <taxon>Ecdysozoa</taxon>
        <taxon>Arthropoda</taxon>
        <taxon>Crustacea</taxon>
        <taxon>Multicrustacea</taxon>
        <taxon>Hexanauplia</taxon>
        <taxon>Copepoda</taxon>
        <taxon>Harpacticoida</taxon>
        <taxon>Harpacticidae</taxon>
        <taxon>Tigriopus</taxon>
    </lineage>
</organism>
<feature type="transmembrane region" description="Helical" evidence="1">
    <location>
        <begin position="307"/>
        <end position="326"/>
    </location>
</feature>
<reference evidence="2 3" key="1">
    <citation type="journal article" date="2018" name="Nat. Ecol. Evol.">
        <title>Genomic signatures of mitonuclear coevolution across populations of Tigriopus californicus.</title>
        <authorList>
            <person name="Barreto F.S."/>
            <person name="Watson E.T."/>
            <person name="Lima T.G."/>
            <person name="Willett C.S."/>
            <person name="Edmands S."/>
            <person name="Li W."/>
            <person name="Burton R.S."/>
        </authorList>
    </citation>
    <scope>NUCLEOTIDE SEQUENCE [LARGE SCALE GENOMIC DNA]</scope>
    <source>
        <strain evidence="2 3">San Diego</strain>
    </source>
</reference>
<dbReference type="AlphaFoldDB" id="A0A553PRF5"/>
<evidence type="ECO:0000256" key="1">
    <source>
        <dbReference type="SAM" id="Phobius"/>
    </source>
</evidence>
<evidence type="ECO:0000313" key="3">
    <source>
        <dbReference type="Proteomes" id="UP000318571"/>
    </source>
</evidence>
<evidence type="ECO:0000313" key="2">
    <source>
        <dbReference type="EMBL" id="TRY80267.1"/>
    </source>
</evidence>
<accession>A0A553PRF5</accession>
<keyword evidence="1" id="KW-0812">Transmembrane</keyword>
<proteinExistence type="predicted"/>
<feature type="transmembrane region" description="Helical" evidence="1">
    <location>
        <begin position="241"/>
        <end position="261"/>
    </location>
</feature>
<dbReference type="EMBL" id="VCGU01000001">
    <property type="protein sequence ID" value="TRY80267.1"/>
    <property type="molecule type" value="Genomic_DNA"/>
</dbReference>
<gene>
    <name evidence="2" type="ORF">TCAL_15419</name>
</gene>
<sequence length="362" mass="38642">MSRTIATLDSSAALSGHGGGYAYVSKDTECCPPVIDPLTLLTVLGAIAAVTVGLRQVAIDNIPGRRKRSTDMLTSILNSIRVYTAANIARSGHGGGGGGGGHGGGYAYVSKDQECCPPVIDPLTLLTVLGAIAAVTVGLRQVVIDSIPGRRKRSAEMLFSILDSLRVEVAERLSPLERTKRADAHHHGYPEYCPEGIPVEQALFAILATFAAAFGFLYTAVTMRQGRRRKRGAALGVSSEAVDWTVWSSDLVSAIVNMGAFQQALLPRQPVNSQALSRQVRASDLSGALSGHGYAEYCPEGIPVEQALFAILAAFAAAFGFLFRAVTLATARRKRRSLAGQPQLSWTEELELQAHDLVWWGR</sequence>
<name>A0A553PRF5_TIGCA</name>
<dbReference type="Proteomes" id="UP000318571">
    <property type="component" value="Chromosome 12"/>
</dbReference>
<keyword evidence="1" id="KW-1133">Transmembrane helix</keyword>
<keyword evidence="3" id="KW-1185">Reference proteome</keyword>
<comment type="caution">
    <text evidence="2">The sequence shown here is derived from an EMBL/GenBank/DDBJ whole genome shotgun (WGS) entry which is preliminary data.</text>
</comment>